<feature type="domain" description="CHK kinase-like" evidence="1">
    <location>
        <begin position="131"/>
        <end position="326"/>
    </location>
</feature>
<dbReference type="GO" id="GO:0016301">
    <property type="term" value="F:kinase activity"/>
    <property type="evidence" value="ECO:0007669"/>
    <property type="project" value="UniProtKB-KW"/>
</dbReference>
<keyword evidence="2" id="KW-0808">Transferase</keyword>
<dbReference type="InterPro" id="IPR011009">
    <property type="entry name" value="Kinase-like_dom_sf"/>
</dbReference>
<evidence type="ECO:0000313" key="2">
    <source>
        <dbReference type="EMBL" id="JAI52748.1"/>
    </source>
</evidence>
<dbReference type="InterPro" id="IPR015897">
    <property type="entry name" value="CHK_kinase-like"/>
</dbReference>
<name>A0A0P4VM68_9HEMI</name>
<proteinExistence type="evidence at transcript level"/>
<dbReference type="SUPFAM" id="SSF56112">
    <property type="entry name" value="Protein kinase-like (PK-like)"/>
    <property type="match status" value="1"/>
</dbReference>
<dbReference type="PANTHER" id="PTHR11012:SF56">
    <property type="entry name" value="CHK KINASE-LIKE DOMAIN-CONTAINING PROTEIN-RELATED"/>
    <property type="match status" value="1"/>
</dbReference>
<organism evidence="2">
    <name type="scientific">Rhodnius neglectus</name>
    <dbReference type="NCBI Taxonomy" id="72488"/>
    <lineage>
        <taxon>Eukaryota</taxon>
        <taxon>Metazoa</taxon>
        <taxon>Ecdysozoa</taxon>
        <taxon>Arthropoda</taxon>
        <taxon>Hexapoda</taxon>
        <taxon>Insecta</taxon>
        <taxon>Pterygota</taxon>
        <taxon>Neoptera</taxon>
        <taxon>Paraneoptera</taxon>
        <taxon>Hemiptera</taxon>
        <taxon>Heteroptera</taxon>
        <taxon>Panheteroptera</taxon>
        <taxon>Cimicomorpha</taxon>
        <taxon>Reduviidae</taxon>
        <taxon>Triatominae</taxon>
        <taxon>Rhodnius</taxon>
    </lineage>
</organism>
<keyword evidence="2" id="KW-0418">Kinase</keyword>
<dbReference type="EMBL" id="GDKW01003847">
    <property type="protein sequence ID" value="JAI52748.1"/>
    <property type="molecule type" value="mRNA"/>
</dbReference>
<dbReference type="Pfam" id="PF02958">
    <property type="entry name" value="EcKL"/>
    <property type="match status" value="1"/>
</dbReference>
<sequence>METKSKCGEKEECIWLETLINKWAGKNLVARIIEMDLNIATSEGDNYLSIIYQAKLSVILCNGMKSKLSVIIKKTHENKKMLNALTIPVFKIEIKVYKEILRQFEVLMNEYQDYNEKSWCQLIGCRSYDTIVLEDLKVKNYVVADRKKMLDLNHSKLVLHSLGRFHALGYILIQKGLLQKEDLPPFYCDVGHITVQRSFKGGLMMLSNVIEKYWTPEWKEIGDRLYKEQNVVMGKLKKLFEPQENDFITLCHGDCWTCNMMFKYSPFEENYPISFKFLDFQIAHVNSYIFDVMHFLYTSVQPEVRRTNYDLLLSTYHKSLLTTLALYGFEDRTPTLKSIHSEAERIEYYCFTTSIFALPITIAEVKDAFKLEYLNNDSKWTEAYNEDIFKSDLYKSAVQPELKKWFNKGLFKNNM</sequence>
<evidence type="ECO:0000259" key="1">
    <source>
        <dbReference type="SMART" id="SM00587"/>
    </source>
</evidence>
<dbReference type="SMART" id="SM00587">
    <property type="entry name" value="CHK"/>
    <property type="match status" value="1"/>
</dbReference>
<accession>A0A0P4VM68</accession>
<protein>
    <submittedName>
        <fullName evidence="2">Putative ecdysteroid kinase</fullName>
    </submittedName>
</protein>
<dbReference type="Gene3D" id="3.90.1200.10">
    <property type="match status" value="1"/>
</dbReference>
<dbReference type="AlphaFoldDB" id="A0A0P4VM68"/>
<reference evidence="2" key="1">
    <citation type="journal article" date="2016" name="PLoS Negl. Trop. Dis.">
        <title>A Deep Insight into the Sialome of Rhodnius neglectus, a Vector of Chagas Disease.</title>
        <authorList>
            <person name="Santiago P.B."/>
            <person name="Assumpcao T.C."/>
            <person name="Araujo C.N."/>
            <person name="Bastos I.M."/>
            <person name="Neves D."/>
            <person name="Silva I.G."/>
            <person name="Charneau S."/>
            <person name="Queiroz R.M."/>
            <person name="Raiol T."/>
            <person name="Oliveira J.V."/>
            <person name="Sousa M.V."/>
            <person name="Calvo E."/>
            <person name="Ribeiro J.M."/>
            <person name="Santana J.M."/>
        </authorList>
    </citation>
    <scope>NUCLEOTIDE SEQUENCE</scope>
    <source>
        <tissue evidence="2">Salivary glands</tissue>
    </source>
</reference>
<dbReference type="InterPro" id="IPR004119">
    <property type="entry name" value="EcKL"/>
</dbReference>
<dbReference type="PANTHER" id="PTHR11012">
    <property type="entry name" value="PROTEIN KINASE-LIKE DOMAIN-CONTAINING"/>
    <property type="match status" value="1"/>
</dbReference>